<protein>
    <submittedName>
        <fullName evidence="1">Uncharacterized protein</fullName>
    </submittedName>
</protein>
<evidence type="ECO:0000313" key="1">
    <source>
        <dbReference type="EMBL" id="MED6201772.1"/>
    </source>
</evidence>
<name>A0ABU6XVM7_9FABA</name>
<dbReference type="Proteomes" id="UP001341840">
    <property type="component" value="Unassembled WGS sequence"/>
</dbReference>
<comment type="caution">
    <text evidence="1">The sequence shown here is derived from an EMBL/GenBank/DDBJ whole genome shotgun (WGS) entry which is preliminary data.</text>
</comment>
<dbReference type="EMBL" id="JASCZI010213960">
    <property type="protein sequence ID" value="MED6201772.1"/>
    <property type="molecule type" value="Genomic_DNA"/>
</dbReference>
<feature type="non-terminal residue" evidence="1">
    <location>
        <position position="1"/>
    </location>
</feature>
<evidence type="ECO:0000313" key="2">
    <source>
        <dbReference type="Proteomes" id="UP001341840"/>
    </source>
</evidence>
<keyword evidence="2" id="KW-1185">Reference proteome</keyword>
<organism evidence="1 2">
    <name type="scientific">Stylosanthes scabra</name>
    <dbReference type="NCBI Taxonomy" id="79078"/>
    <lineage>
        <taxon>Eukaryota</taxon>
        <taxon>Viridiplantae</taxon>
        <taxon>Streptophyta</taxon>
        <taxon>Embryophyta</taxon>
        <taxon>Tracheophyta</taxon>
        <taxon>Spermatophyta</taxon>
        <taxon>Magnoliopsida</taxon>
        <taxon>eudicotyledons</taxon>
        <taxon>Gunneridae</taxon>
        <taxon>Pentapetalae</taxon>
        <taxon>rosids</taxon>
        <taxon>fabids</taxon>
        <taxon>Fabales</taxon>
        <taxon>Fabaceae</taxon>
        <taxon>Papilionoideae</taxon>
        <taxon>50 kb inversion clade</taxon>
        <taxon>dalbergioids sensu lato</taxon>
        <taxon>Dalbergieae</taxon>
        <taxon>Pterocarpus clade</taxon>
        <taxon>Stylosanthes</taxon>
    </lineage>
</organism>
<accession>A0ABU6XVM7</accession>
<reference evidence="1 2" key="1">
    <citation type="journal article" date="2023" name="Plants (Basel)">
        <title>Bridging the Gap: Combining Genomics and Transcriptomics Approaches to Understand Stylosanthes scabra, an Orphan Legume from the Brazilian Caatinga.</title>
        <authorList>
            <person name="Ferreira-Neto J.R.C."/>
            <person name="da Silva M.D."/>
            <person name="Binneck E."/>
            <person name="de Melo N.F."/>
            <person name="da Silva R.H."/>
            <person name="de Melo A.L.T.M."/>
            <person name="Pandolfi V."/>
            <person name="Bustamante F.O."/>
            <person name="Brasileiro-Vidal A.C."/>
            <person name="Benko-Iseppon A.M."/>
        </authorList>
    </citation>
    <scope>NUCLEOTIDE SEQUENCE [LARGE SCALE GENOMIC DNA]</scope>
    <source>
        <tissue evidence="1">Leaves</tissue>
    </source>
</reference>
<proteinExistence type="predicted"/>
<sequence length="52" mass="5886">TWSWQEPCLAHQVREAKRGMGRARLAKTCVGEGLVKVWARLGVSFEAMERAK</sequence>
<gene>
    <name evidence="1" type="ORF">PIB30_098391</name>
</gene>